<dbReference type="AlphaFoldDB" id="A0A9D1EPV4"/>
<reference evidence="1" key="2">
    <citation type="journal article" date="2021" name="PeerJ">
        <title>Extensive microbial diversity within the chicken gut microbiome revealed by metagenomics and culture.</title>
        <authorList>
            <person name="Gilroy R."/>
            <person name="Ravi A."/>
            <person name="Getino M."/>
            <person name="Pursley I."/>
            <person name="Horton D.L."/>
            <person name="Alikhan N.F."/>
            <person name="Baker D."/>
            <person name="Gharbi K."/>
            <person name="Hall N."/>
            <person name="Watson M."/>
            <person name="Adriaenssens E.M."/>
            <person name="Foster-Nyarko E."/>
            <person name="Jarju S."/>
            <person name="Secka A."/>
            <person name="Antonio M."/>
            <person name="Oren A."/>
            <person name="Chaudhuri R.R."/>
            <person name="La Ragione R."/>
            <person name="Hildebrand F."/>
            <person name="Pallen M.J."/>
        </authorList>
    </citation>
    <scope>NUCLEOTIDE SEQUENCE</scope>
    <source>
        <strain evidence="1">CHK190-19873</strain>
    </source>
</reference>
<dbReference type="InterPro" id="IPR003208">
    <property type="entry name" value="Dehydtase/Dehydtase_re"/>
</dbReference>
<organism evidence="1 2">
    <name type="scientific">Candidatus Limivivens intestinipullorum</name>
    <dbReference type="NCBI Taxonomy" id="2840858"/>
    <lineage>
        <taxon>Bacteria</taxon>
        <taxon>Bacillati</taxon>
        <taxon>Bacillota</taxon>
        <taxon>Clostridia</taxon>
        <taxon>Lachnospirales</taxon>
        <taxon>Lachnospiraceae</taxon>
        <taxon>Lachnospiraceae incertae sedis</taxon>
        <taxon>Candidatus Limivivens</taxon>
    </lineage>
</organism>
<dbReference type="InterPro" id="IPR010254">
    <property type="entry name" value="B12-dep_deHydtase_bsu"/>
</dbReference>
<gene>
    <name evidence="1" type="ORF">IAB44_00750</name>
</gene>
<comment type="caution">
    <text evidence="1">The sequence shown here is derived from an EMBL/GenBank/DDBJ whole genome shotgun (WGS) entry which is preliminary data.</text>
</comment>
<sequence length="222" mass="24220">MEINEQLIQAITEAVVKVMEEQSGMAVPVSGQNGEKVSRMAPKRSYAGWTLAKQGTDPKEVVIGVGPAFQREIKATITGIPLDQVIENLCAGIEEEGMVPRVIKVLRTSDVGFMGLDAAKLSGSGIAIGLQSKGTAVIHQKDLYPLSNLELFPQAPLMTLETYRKIGQNAARYVKGEKVTPVECTNDPMVRAKYQVKAALMHMVETEQVDPDILAIEWGREQ</sequence>
<accession>A0A9D1EPV4</accession>
<proteinExistence type="predicted"/>
<dbReference type="NCBIfam" id="NF011616">
    <property type="entry name" value="PRK15042.1"/>
    <property type="match status" value="1"/>
</dbReference>
<evidence type="ECO:0000313" key="2">
    <source>
        <dbReference type="Proteomes" id="UP000823935"/>
    </source>
</evidence>
<evidence type="ECO:0000313" key="1">
    <source>
        <dbReference type="EMBL" id="HIS30072.1"/>
    </source>
</evidence>
<dbReference type="EMBL" id="DVIQ01000004">
    <property type="protein sequence ID" value="HIS30072.1"/>
    <property type="molecule type" value="Genomic_DNA"/>
</dbReference>
<dbReference type="SUPFAM" id="SSF52968">
    <property type="entry name" value="B12-dependent dehydatase associated subunit"/>
    <property type="match status" value="1"/>
</dbReference>
<protein>
    <submittedName>
        <fullName evidence="1">Propanediol/glycerol family dehydratase medium subunit</fullName>
    </submittedName>
</protein>
<dbReference type="Gene3D" id="3.40.50.10150">
    <property type="entry name" value="B12-dependent dehydatase associated subunit"/>
    <property type="match status" value="1"/>
</dbReference>
<dbReference type="Pfam" id="PF02288">
    <property type="entry name" value="Dehydratase_MU"/>
    <property type="match status" value="1"/>
</dbReference>
<reference evidence="1" key="1">
    <citation type="submission" date="2020-10" db="EMBL/GenBank/DDBJ databases">
        <authorList>
            <person name="Gilroy R."/>
        </authorList>
    </citation>
    <scope>NUCLEOTIDE SEQUENCE</scope>
    <source>
        <strain evidence="1">CHK190-19873</strain>
    </source>
</reference>
<dbReference type="Proteomes" id="UP000823935">
    <property type="component" value="Unassembled WGS sequence"/>
</dbReference>
<name>A0A9D1EPV4_9FIRM</name>